<evidence type="ECO:0000256" key="5">
    <source>
        <dbReference type="ARBA" id="ARBA00023136"/>
    </source>
</evidence>
<evidence type="ECO:0000313" key="7">
    <source>
        <dbReference type="EMBL" id="MCJ0741085.1"/>
    </source>
</evidence>
<keyword evidence="2" id="KW-1003">Cell membrane</keyword>
<dbReference type="PANTHER" id="PTHR30213">
    <property type="entry name" value="INNER MEMBRANE PROTEIN YHJD"/>
    <property type="match status" value="1"/>
</dbReference>
<evidence type="ECO:0000256" key="3">
    <source>
        <dbReference type="ARBA" id="ARBA00022692"/>
    </source>
</evidence>
<keyword evidence="3 6" id="KW-0812">Transmembrane</keyword>
<proteinExistence type="predicted"/>
<feature type="transmembrane region" description="Helical" evidence="6">
    <location>
        <begin position="188"/>
        <end position="209"/>
    </location>
</feature>
<keyword evidence="5 6" id="KW-0472">Membrane</keyword>
<protein>
    <submittedName>
        <fullName evidence="7">YihY/virulence factor BrkB family protein</fullName>
    </submittedName>
</protein>
<feature type="transmembrane region" description="Helical" evidence="6">
    <location>
        <begin position="100"/>
        <end position="121"/>
    </location>
</feature>
<reference evidence="7" key="1">
    <citation type="submission" date="2022-03" db="EMBL/GenBank/DDBJ databases">
        <authorList>
            <person name="Woo C.Y."/>
        </authorList>
    </citation>
    <scope>NUCLEOTIDE SEQUENCE</scope>
    <source>
        <strain evidence="7">CYS-01</strain>
    </source>
</reference>
<comment type="subcellular location">
    <subcellularLocation>
        <location evidence="1">Cell membrane</location>
        <topology evidence="1">Multi-pass membrane protein</topology>
    </subcellularLocation>
</comment>
<feature type="transmembrane region" description="Helical" evidence="6">
    <location>
        <begin position="221"/>
        <end position="240"/>
    </location>
</feature>
<feature type="transmembrane region" description="Helical" evidence="6">
    <location>
        <begin position="252"/>
        <end position="277"/>
    </location>
</feature>
<name>A0ABS9ZR69_9SPHI</name>
<evidence type="ECO:0000256" key="2">
    <source>
        <dbReference type="ARBA" id="ARBA00022475"/>
    </source>
</evidence>
<evidence type="ECO:0000256" key="6">
    <source>
        <dbReference type="SAM" id="Phobius"/>
    </source>
</evidence>
<dbReference type="Proteomes" id="UP001165460">
    <property type="component" value="Unassembled WGS sequence"/>
</dbReference>
<organism evidence="7 8">
    <name type="scientific">Pedobacter montanisoli</name>
    <dbReference type="NCBI Taxonomy" id="2923277"/>
    <lineage>
        <taxon>Bacteria</taxon>
        <taxon>Pseudomonadati</taxon>
        <taxon>Bacteroidota</taxon>
        <taxon>Sphingobacteriia</taxon>
        <taxon>Sphingobacteriales</taxon>
        <taxon>Sphingobacteriaceae</taxon>
        <taxon>Pedobacter</taxon>
    </lineage>
</organism>
<feature type="transmembrane region" description="Helical" evidence="6">
    <location>
        <begin position="34"/>
        <end position="57"/>
    </location>
</feature>
<gene>
    <name evidence="7" type="ORF">MMF97_00090</name>
</gene>
<keyword evidence="8" id="KW-1185">Reference proteome</keyword>
<sequence length="309" mass="35304">MEKPVYQSKASFLGLYTNLKNSFLLLKKNDPLRLAGATAFFANFAIPPILLILIRLFGFFVDRKTLASQIFERISQVLIPSSANEIRQVLRNIRAIDHGWWATILSFLFFIFVATTLFNVIKNSVEQIWHIGFNAQGKFLPTLKNRGRSLGIILLAGILFFVGVVFDSIQAIIGAYLNDSSPTFGKWLLIFLNQLIFAFTISIWFTILFRYLTNARPHFKIAIQGGLLMGVLFTFGRYVLRILLPLSNIENIYGASGSIVLVMLFIFYTSLIFYFAACYIKVISDKKHVEIRPLRGAFNYELKEIKTHF</sequence>
<keyword evidence="4 6" id="KW-1133">Transmembrane helix</keyword>
<accession>A0ABS9ZR69</accession>
<dbReference type="PANTHER" id="PTHR30213:SF1">
    <property type="entry name" value="INNER MEMBRANE PROTEIN YHJD"/>
    <property type="match status" value="1"/>
</dbReference>
<feature type="transmembrane region" description="Helical" evidence="6">
    <location>
        <begin position="152"/>
        <end position="176"/>
    </location>
</feature>
<dbReference type="EMBL" id="JALGBH010000001">
    <property type="protein sequence ID" value="MCJ0741085.1"/>
    <property type="molecule type" value="Genomic_DNA"/>
</dbReference>
<comment type="caution">
    <text evidence="7">The sequence shown here is derived from an EMBL/GenBank/DDBJ whole genome shotgun (WGS) entry which is preliminary data.</text>
</comment>
<evidence type="ECO:0000256" key="4">
    <source>
        <dbReference type="ARBA" id="ARBA00022989"/>
    </source>
</evidence>
<dbReference type="PIRSF" id="PIRSF035875">
    <property type="entry name" value="RNase_BN"/>
    <property type="match status" value="1"/>
</dbReference>
<dbReference type="InterPro" id="IPR017039">
    <property type="entry name" value="Virul_fac_BrkB"/>
</dbReference>
<dbReference type="RefSeq" id="WP_243357450.1">
    <property type="nucleotide sequence ID" value="NZ_JALGBH010000001.1"/>
</dbReference>
<evidence type="ECO:0000313" key="8">
    <source>
        <dbReference type="Proteomes" id="UP001165460"/>
    </source>
</evidence>
<evidence type="ECO:0000256" key="1">
    <source>
        <dbReference type="ARBA" id="ARBA00004651"/>
    </source>
</evidence>
<dbReference type="Pfam" id="PF03631">
    <property type="entry name" value="Virul_fac_BrkB"/>
    <property type="match status" value="1"/>
</dbReference>